<dbReference type="PANTHER" id="PTHR45782:SF5">
    <property type="entry name" value="DAR GTPASE 3, CHLOROPLASTIC"/>
    <property type="match status" value="1"/>
</dbReference>
<evidence type="ECO:0000313" key="5">
    <source>
        <dbReference type="EMBL" id="CAE0635662.1"/>
    </source>
</evidence>
<dbReference type="GO" id="GO:0032543">
    <property type="term" value="P:mitochondrial translation"/>
    <property type="evidence" value="ECO:0007669"/>
    <property type="project" value="TreeGrafter"/>
</dbReference>
<evidence type="ECO:0000256" key="3">
    <source>
        <dbReference type="SAM" id="MobiDB-lite"/>
    </source>
</evidence>
<feature type="region of interest" description="Disordered" evidence="3">
    <location>
        <begin position="354"/>
        <end position="386"/>
    </location>
</feature>
<evidence type="ECO:0000259" key="4">
    <source>
        <dbReference type="Pfam" id="PF01926"/>
    </source>
</evidence>
<dbReference type="GO" id="GO:0005739">
    <property type="term" value="C:mitochondrion"/>
    <property type="evidence" value="ECO:0007669"/>
    <property type="project" value="TreeGrafter"/>
</dbReference>
<evidence type="ECO:0000256" key="2">
    <source>
        <dbReference type="ARBA" id="ARBA00023134"/>
    </source>
</evidence>
<dbReference type="NCBIfam" id="TIGR03596">
    <property type="entry name" value="GTPase_YlqF"/>
    <property type="match status" value="1"/>
</dbReference>
<feature type="compositionally biased region" description="Acidic residues" evidence="3">
    <location>
        <begin position="358"/>
        <end position="374"/>
    </location>
</feature>
<dbReference type="Pfam" id="PF01926">
    <property type="entry name" value="MMR_HSR1"/>
    <property type="match status" value="1"/>
</dbReference>
<dbReference type="InterPro" id="IPR019991">
    <property type="entry name" value="GTP-bd_ribosome_bgen"/>
</dbReference>
<dbReference type="InterPro" id="IPR006073">
    <property type="entry name" value="GTP-bd"/>
</dbReference>
<dbReference type="PANTHER" id="PTHR45782">
    <property type="entry name" value="MITOCHONDRIAL RIBOSOME-ASSOCIATED GTPASE 1"/>
    <property type="match status" value="1"/>
</dbReference>
<dbReference type="InterPro" id="IPR027417">
    <property type="entry name" value="P-loop_NTPase"/>
</dbReference>
<reference evidence="5" key="1">
    <citation type="submission" date="2021-01" db="EMBL/GenBank/DDBJ databases">
        <authorList>
            <person name="Corre E."/>
            <person name="Pelletier E."/>
            <person name="Niang G."/>
            <person name="Scheremetjew M."/>
            <person name="Finn R."/>
            <person name="Kale V."/>
            <person name="Holt S."/>
            <person name="Cochrane G."/>
            <person name="Meng A."/>
            <person name="Brown T."/>
            <person name="Cohen L."/>
        </authorList>
    </citation>
    <scope>NUCLEOTIDE SEQUENCE</scope>
    <source>
        <strain evidence="5">CCMP3107</strain>
    </source>
</reference>
<gene>
    <name evidence="5" type="ORF">HAKA00212_LOCUS14405</name>
</gene>
<dbReference type="CDD" id="cd01856">
    <property type="entry name" value="YlqF"/>
    <property type="match status" value="1"/>
</dbReference>
<evidence type="ECO:0000256" key="1">
    <source>
        <dbReference type="ARBA" id="ARBA00022741"/>
    </source>
</evidence>
<dbReference type="EMBL" id="HBIU01031177">
    <property type="protein sequence ID" value="CAE0635662.1"/>
    <property type="molecule type" value="Transcribed_RNA"/>
</dbReference>
<proteinExistence type="predicted"/>
<keyword evidence="1" id="KW-0547">Nucleotide-binding</keyword>
<dbReference type="GO" id="GO:0003924">
    <property type="term" value="F:GTPase activity"/>
    <property type="evidence" value="ECO:0007669"/>
    <property type="project" value="TreeGrafter"/>
</dbReference>
<dbReference type="PRINTS" id="PR00326">
    <property type="entry name" value="GTP1OBG"/>
</dbReference>
<organism evidence="5">
    <name type="scientific">Heterosigma akashiwo</name>
    <name type="common">Chromophytic alga</name>
    <name type="synonym">Heterosigma carterae</name>
    <dbReference type="NCBI Taxonomy" id="2829"/>
    <lineage>
        <taxon>Eukaryota</taxon>
        <taxon>Sar</taxon>
        <taxon>Stramenopiles</taxon>
        <taxon>Ochrophyta</taxon>
        <taxon>Raphidophyceae</taxon>
        <taxon>Chattonellales</taxon>
        <taxon>Chattonellaceae</taxon>
        <taxon>Heterosigma</taxon>
    </lineage>
</organism>
<dbReference type="GO" id="GO:0005525">
    <property type="term" value="F:GTP binding"/>
    <property type="evidence" value="ECO:0007669"/>
    <property type="project" value="UniProtKB-KW"/>
</dbReference>
<dbReference type="Gene3D" id="1.10.1580.10">
    <property type="match status" value="1"/>
</dbReference>
<dbReference type="SUPFAM" id="SSF52540">
    <property type="entry name" value="P-loop containing nucleoside triphosphate hydrolases"/>
    <property type="match status" value="1"/>
</dbReference>
<keyword evidence="2" id="KW-0342">GTP-binding</keyword>
<sequence>MLALRCSSFSQVQRSVCLWRKKTFTHSMSTLSMTDNIDADTVQELNLERRKTLINWYPGHIAKAESQLKEYLKLVDVVVECRDARILESTTHPSVADWIGKRPHIVVVNREDAIPSGAIDLWKKHLLYTSGRSGKKKPVFFVNSKRGTGIHTVKRAILKAGAFVNERRVRRGIQPRAIRTAIIGYPNVGKSALINRLIGRAVARSKNIPGVTRTLNWHRIGRHQGQAQGQGAKSSELELLDSPGIIPAKQVDQSTAVRLAICNDIGQASYDTQVVSGLMIDIIKETYQQYPEICPVEKLQERYGINIFDHTGEGFLYEVAQKLYKGSTQSAGDRLLGDFRKGYLGNLCLEAPPAASTEDADQESNADDDWDEGLQESKEESLKKLSGEGSVVIGKGDFEGW</sequence>
<protein>
    <recommendedName>
        <fullName evidence="4">G domain-containing protein</fullName>
    </recommendedName>
</protein>
<feature type="compositionally biased region" description="Basic and acidic residues" evidence="3">
    <location>
        <begin position="375"/>
        <end position="386"/>
    </location>
</feature>
<dbReference type="InterPro" id="IPR023179">
    <property type="entry name" value="GTP-bd_ortho_bundle_sf"/>
</dbReference>
<feature type="domain" description="G" evidence="4">
    <location>
        <begin position="180"/>
        <end position="252"/>
    </location>
</feature>
<dbReference type="Gene3D" id="3.40.50.300">
    <property type="entry name" value="P-loop containing nucleotide triphosphate hydrolases"/>
    <property type="match status" value="1"/>
</dbReference>
<dbReference type="AlphaFoldDB" id="A0A7S4D8U7"/>
<accession>A0A7S4D8U7</accession>
<name>A0A7S4D8U7_HETAK</name>